<protein>
    <submittedName>
        <fullName evidence="2">Heme ABC transporter, heme-binding protein isdE</fullName>
    </submittedName>
</protein>
<dbReference type="PANTHER" id="PTHR30535:SF34">
    <property type="entry name" value="MOLYBDATE-BINDING PROTEIN MOLA"/>
    <property type="match status" value="1"/>
</dbReference>
<evidence type="ECO:0000313" key="2">
    <source>
        <dbReference type="EMBL" id="SCL74269.1"/>
    </source>
</evidence>
<dbReference type="Proteomes" id="UP000184671">
    <property type="component" value="Unassembled WGS sequence"/>
</dbReference>
<dbReference type="InterPro" id="IPR050902">
    <property type="entry name" value="ABC_Transporter_SBP"/>
</dbReference>
<dbReference type="RefSeq" id="WP_143727175.1">
    <property type="nucleotide sequence ID" value="NZ_FMID01000004.1"/>
</dbReference>
<sequence length="396" mass="43134">MKTVIKMLVVLVLLSGTAVAFCSAAEETRTFVDDVGREITLPVNIDAVSPSGPLAQIVLYSLDQDLFVSVSSEFTDAQAKYIDPRLLTLPVTGQFYGSKASTMNPESIMELNKNLNIDVVLDIGEAKQTMKADLDDIQSKTGVAFAFVTQNKLEEIPGSYVKLGELLSRPERGQELSDYVSALLAEFDTGMKEVGDNKKSLIYVTVIDGNSVSMIGEGSYHAEIIDYVGNNLAKPATTGSGTGDEYTMEDVLQLNPDYIIVGYVDGHAYYNTIMTDPMWRSLSAVKSGNVYEAPCGPYSWMGGPPSIQRLLSMIWLGNLMYPDVFDYDIDDRVREFYTLFFRYDLTDAELDDLMVYAKPAPASASAQATTQAPTPLFGVLAGLVAAAAVAGRGRNR</sequence>
<dbReference type="SUPFAM" id="SSF53807">
    <property type="entry name" value="Helical backbone' metal receptor"/>
    <property type="match status" value="1"/>
</dbReference>
<dbReference type="PANTHER" id="PTHR30535">
    <property type="entry name" value="VITAMIN B12-BINDING PROTEIN"/>
    <property type="match status" value="1"/>
</dbReference>
<evidence type="ECO:0000259" key="1">
    <source>
        <dbReference type="PROSITE" id="PS50983"/>
    </source>
</evidence>
<dbReference type="Gene3D" id="3.40.50.1980">
    <property type="entry name" value="Nitrogenase molybdenum iron protein domain"/>
    <property type="match status" value="2"/>
</dbReference>
<proteinExistence type="predicted"/>
<dbReference type="Pfam" id="PF01497">
    <property type="entry name" value="Peripla_BP_2"/>
    <property type="match status" value="1"/>
</dbReference>
<dbReference type="OrthoDB" id="24039at2157"/>
<dbReference type="InterPro" id="IPR002491">
    <property type="entry name" value="ABC_transptr_periplasmic_BD"/>
</dbReference>
<dbReference type="AlphaFoldDB" id="A0A1M4MH80"/>
<reference evidence="2" key="1">
    <citation type="submission" date="2016-08" db="EMBL/GenBank/DDBJ databases">
        <authorList>
            <person name="Seilhamer J.J."/>
        </authorList>
    </citation>
    <scope>NUCLEOTIDE SEQUENCE [LARGE SCALE GENOMIC DNA]</scope>
    <source>
        <strain evidence="2">L21-II-0</strain>
    </source>
</reference>
<dbReference type="STRING" id="118126.L21_0137"/>
<dbReference type="PROSITE" id="PS50983">
    <property type="entry name" value="FE_B12_PBP"/>
    <property type="match status" value="1"/>
</dbReference>
<gene>
    <name evidence="2" type="ORF">L21_0137</name>
</gene>
<dbReference type="Gene3D" id="1.20.58.2180">
    <property type="match status" value="1"/>
</dbReference>
<dbReference type="EMBL" id="FMID01000004">
    <property type="protein sequence ID" value="SCL74269.1"/>
    <property type="molecule type" value="Genomic_DNA"/>
</dbReference>
<feature type="domain" description="Fe/B12 periplasmic-binding" evidence="1">
    <location>
        <begin position="46"/>
        <end position="324"/>
    </location>
</feature>
<accession>A0A1M4MH80</accession>
<organism evidence="2">
    <name type="scientific">Methanoculleus chikugoensis</name>
    <dbReference type="NCBI Taxonomy" id="118126"/>
    <lineage>
        <taxon>Archaea</taxon>
        <taxon>Methanobacteriati</taxon>
        <taxon>Methanobacteriota</taxon>
        <taxon>Stenosarchaea group</taxon>
        <taxon>Methanomicrobia</taxon>
        <taxon>Methanomicrobiales</taxon>
        <taxon>Methanomicrobiaceae</taxon>
        <taxon>Methanoculleus</taxon>
    </lineage>
</organism>
<dbReference type="GO" id="GO:0071281">
    <property type="term" value="P:cellular response to iron ion"/>
    <property type="evidence" value="ECO:0007669"/>
    <property type="project" value="TreeGrafter"/>
</dbReference>
<name>A0A1M4MH80_9EURY</name>